<dbReference type="PANTHER" id="PTHR37422">
    <property type="entry name" value="TEICHURONIC ACID BIOSYNTHESIS PROTEIN TUAE"/>
    <property type="match status" value="1"/>
</dbReference>
<feature type="transmembrane region" description="Helical" evidence="5">
    <location>
        <begin position="398"/>
        <end position="418"/>
    </location>
</feature>
<reference evidence="7 8" key="1">
    <citation type="journal article" date="2019" name="Int. J. Syst. Evol. Microbiol.">
        <title>The Global Catalogue of Microorganisms (GCM) 10K type strain sequencing project: providing services to taxonomists for standard genome sequencing and annotation.</title>
        <authorList>
            <consortium name="The Broad Institute Genomics Platform"/>
            <consortium name="The Broad Institute Genome Sequencing Center for Infectious Disease"/>
            <person name="Wu L."/>
            <person name="Ma J."/>
        </authorList>
    </citation>
    <scope>NUCLEOTIDE SEQUENCE [LARGE SCALE GENOMIC DNA]</scope>
    <source>
        <strain evidence="7 8">JCM 15577</strain>
    </source>
</reference>
<proteinExistence type="predicted"/>
<gene>
    <name evidence="7" type="ORF">GCM10009808_02740</name>
</gene>
<keyword evidence="4 5" id="KW-0472">Membrane</keyword>
<feature type="transmembrane region" description="Helical" evidence="5">
    <location>
        <begin position="358"/>
        <end position="377"/>
    </location>
</feature>
<name>A0ABN2HK90_9MICO</name>
<protein>
    <recommendedName>
        <fullName evidence="6">O-antigen ligase-related domain-containing protein</fullName>
    </recommendedName>
</protein>
<keyword evidence="3 5" id="KW-1133">Transmembrane helix</keyword>
<evidence type="ECO:0000256" key="4">
    <source>
        <dbReference type="ARBA" id="ARBA00023136"/>
    </source>
</evidence>
<feature type="transmembrane region" description="Helical" evidence="5">
    <location>
        <begin position="77"/>
        <end position="98"/>
    </location>
</feature>
<evidence type="ECO:0000256" key="2">
    <source>
        <dbReference type="ARBA" id="ARBA00022692"/>
    </source>
</evidence>
<sequence length="449" mass="47813">MTAGAATAALPVVLPLRRRTAHTLAPAWAAVVMFLAISAPGWAAAWGTRPTALAGAGATVVTGILVGTMGRRAWWSAAPWMTVALVAWGAASVFWSRWPDTSVLTWILFAATTAQGIALASLLSWRRLLDAVSVAISAVLWLSLAFELWVALAVGGPLGTRFTPADAETARTDLWSTAQLFTSGRIEGFVGNANLLAMIALLAVVVLGIRLAVDASHRRTYAATLILAAFVLVRTGSATAFVATVAVAGAVLVTLTFRLAQTRTARTLLYTGYAVAGIGVLASVWVMRRSLLSFLGRESDFTDRTLIWQTVGERITASPIVGNGFATPWAPWDPAFTDWIVMPAGLQIIQAHSAWVDITLQLGLVGTVLLVGVYVTFFARAWRTAVGRGRWNLGTDRFTSVVSLLPLAVLTVLIVQGITESNPLLLWGWMLTVMLHAKLKSDESIATPG</sequence>
<dbReference type="EMBL" id="BAAAPL010000001">
    <property type="protein sequence ID" value="GAA1689304.1"/>
    <property type="molecule type" value="Genomic_DNA"/>
</dbReference>
<evidence type="ECO:0000313" key="8">
    <source>
        <dbReference type="Proteomes" id="UP001501690"/>
    </source>
</evidence>
<feature type="domain" description="O-antigen ligase-related" evidence="6">
    <location>
        <begin position="224"/>
        <end position="371"/>
    </location>
</feature>
<comment type="subcellular location">
    <subcellularLocation>
        <location evidence="1">Membrane</location>
        <topology evidence="1">Multi-pass membrane protein</topology>
    </subcellularLocation>
</comment>
<dbReference type="InterPro" id="IPR007016">
    <property type="entry name" value="O-antigen_ligase-rel_domated"/>
</dbReference>
<dbReference type="PANTHER" id="PTHR37422:SF23">
    <property type="entry name" value="TEICHURONIC ACID BIOSYNTHESIS PROTEIN TUAE"/>
    <property type="match status" value="1"/>
</dbReference>
<evidence type="ECO:0000256" key="5">
    <source>
        <dbReference type="SAM" id="Phobius"/>
    </source>
</evidence>
<keyword evidence="8" id="KW-1185">Reference proteome</keyword>
<dbReference type="Pfam" id="PF04932">
    <property type="entry name" value="Wzy_C"/>
    <property type="match status" value="1"/>
</dbReference>
<comment type="caution">
    <text evidence="7">The sequence shown here is derived from an EMBL/GenBank/DDBJ whole genome shotgun (WGS) entry which is preliminary data.</text>
</comment>
<evidence type="ECO:0000313" key="7">
    <source>
        <dbReference type="EMBL" id="GAA1689304.1"/>
    </source>
</evidence>
<feature type="transmembrane region" description="Helical" evidence="5">
    <location>
        <begin position="220"/>
        <end position="235"/>
    </location>
</feature>
<feature type="transmembrane region" description="Helical" evidence="5">
    <location>
        <begin position="267"/>
        <end position="287"/>
    </location>
</feature>
<evidence type="ECO:0000259" key="6">
    <source>
        <dbReference type="Pfam" id="PF04932"/>
    </source>
</evidence>
<feature type="transmembrane region" description="Helical" evidence="5">
    <location>
        <begin position="24"/>
        <end position="45"/>
    </location>
</feature>
<feature type="transmembrane region" description="Helical" evidence="5">
    <location>
        <begin position="241"/>
        <end position="260"/>
    </location>
</feature>
<feature type="transmembrane region" description="Helical" evidence="5">
    <location>
        <begin position="132"/>
        <end position="154"/>
    </location>
</feature>
<dbReference type="Proteomes" id="UP001501690">
    <property type="component" value="Unassembled WGS sequence"/>
</dbReference>
<accession>A0ABN2HK90</accession>
<evidence type="ECO:0000256" key="1">
    <source>
        <dbReference type="ARBA" id="ARBA00004141"/>
    </source>
</evidence>
<organism evidence="7 8">
    <name type="scientific">Microbacterium sediminicola</name>
    <dbReference type="NCBI Taxonomy" id="415210"/>
    <lineage>
        <taxon>Bacteria</taxon>
        <taxon>Bacillati</taxon>
        <taxon>Actinomycetota</taxon>
        <taxon>Actinomycetes</taxon>
        <taxon>Micrococcales</taxon>
        <taxon>Microbacteriaceae</taxon>
        <taxon>Microbacterium</taxon>
    </lineage>
</organism>
<keyword evidence="2 5" id="KW-0812">Transmembrane</keyword>
<feature type="transmembrane region" description="Helical" evidence="5">
    <location>
        <begin position="104"/>
        <end position="125"/>
    </location>
</feature>
<evidence type="ECO:0000256" key="3">
    <source>
        <dbReference type="ARBA" id="ARBA00022989"/>
    </source>
</evidence>
<feature type="transmembrane region" description="Helical" evidence="5">
    <location>
        <begin position="195"/>
        <end position="213"/>
    </location>
</feature>
<dbReference type="InterPro" id="IPR051533">
    <property type="entry name" value="WaaL-like"/>
</dbReference>
<feature type="transmembrane region" description="Helical" evidence="5">
    <location>
        <begin position="51"/>
        <end position="70"/>
    </location>
</feature>
<dbReference type="RefSeq" id="WP_344068171.1">
    <property type="nucleotide sequence ID" value="NZ_BAAAPL010000001.1"/>
</dbReference>